<dbReference type="InterPro" id="IPR029058">
    <property type="entry name" value="AB_hydrolase_fold"/>
</dbReference>
<dbReference type="Pfam" id="PF00561">
    <property type="entry name" value="Abhydrolase_1"/>
    <property type="match status" value="1"/>
</dbReference>
<dbReference type="PRINTS" id="PR00111">
    <property type="entry name" value="ABHYDROLASE"/>
</dbReference>
<reference evidence="2 3" key="1">
    <citation type="submission" date="2022-06" db="EMBL/GenBank/DDBJ databases">
        <title>Paraconexibacter antarcticus.</title>
        <authorList>
            <person name="Kim C.S."/>
        </authorList>
    </citation>
    <scope>NUCLEOTIDE SEQUENCE [LARGE SCALE GENOMIC DNA]</scope>
    <source>
        <strain evidence="2 3">02-257</strain>
    </source>
</reference>
<dbReference type="RefSeq" id="WP_254571982.1">
    <property type="nucleotide sequence ID" value="NZ_CP098502.1"/>
</dbReference>
<dbReference type="SUPFAM" id="SSF53474">
    <property type="entry name" value="alpha/beta-Hydrolases"/>
    <property type="match status" value="1"/>
</dbReference>
<organism evidence="2 3">
    <name type="scientific">Paraconexibacter antarcticus</name>
    <dbReference type="NCBI Taxonomy" id="2949664"/>
    <lineage>
        <taxon>Bacteria</taxon>
        <taxon>Bacillati</taxon>
        <taxon>Actinomycetota</taxon>
        <taxon>Thermoleophilia</taxon>
        <taxon>Solirubrobacterales</taxon>
        <taxon>Paraconexibacteraceae</taxon>
        <taxon>Paraconexibacter</taxon>
    </lineage>
</organism>
<dbReference type="PANTHER" id="PTHR46438:SF11">
    <property type="entry name" value="LIPASE-RELATED"/>
    <property type="match status" value="1"/>
</dbReference>
<evidence type="ECO:0000313" key="3">
    <source>
        <dbReference type="Proteomes" id="UP001056035"/>
    </source>
</evidence>
<dbReference type="Proteomes" id="UP001056035">
    <property type="component" value="Chromosome"/>
</dbReference>
<feature type="domain" description="AB hydrolase-1" evidence="1">
    <location>
        <begin position="61"/>
        <end position="303"/>
    </location>
</feature>
<dbReference type="PANTHER" id="PTHR46438">
    <property type="entry name" value="ALPHA/BETA-HYDROLASES SUPERFAMILY PROTEIN"/>
    <property type="match status" value="1"/>
</dbReference>
<keyword evidence="2" id="KW-0378">Hydrolase</keyword>
<evidence type="ECO:0000313" key="2">
    <source>
        <dbReference type="EMBL" id="UTI65296.1"/>
    </source>
</evidence>
<evidence type="ECO:0000259" key="1">
    <source>
        <dbReference type="Pfam" id="PF00561"/>
    </source>
</evidence>
<proteinExistence type="predicted"/>
<dbReference type="InterPro" id="IPR000073">
    <property type="entry name" value="AB_hydrolase_1"/>
</dbReference>
<dbReference type="GO" id="GO:0016787">
    <property type="term" value="F:hydrolase activity"/>
    <property type="evidence" value="ECO:0007669"/>
    <property type="project" value="UniProtKB-KW"/>
</dbReference>
<accession>A0ABY5DW36</accession>
<gene>
    <name evidence="2" type="ORF">NBH00_03570</name>
</gene>
<keyword evidence="3" id="KW-1185">Reference proteome</keyword>
<sequence length="316" mass="33932">MPSTVDRPRATVPDTGAYASGPHPAWLDTDWSQYLRWHTIAGRAVNVLDTGPHPDRPGEAPLVFIHGHSACWQHWLEQLPHFMRTHRCIALDLPGFGRSEMPADGISMSGYARVVDEVLQQLGVAAACVVGNSMGGFVAAELAIRFPQRVERLVLVAAAGLAGKYIGLPTEFIRHPSGAAAGRVLFGLGGVPDGLATALARRRNGRRLALGFVTTHPRRLHPALVCELIGGTGKPGAAPAAVELATYDFSDRVPDIACPTLIVWGDTDNLVPVTSAGHYEDLIPDARKVIYADTGHVPMLERPERFNADLAAFLAE</sequence>
<dbReference type="Gene3D" id="3.40.50.1820">
    <property type="entry name" value="alpha/beta hydrolase"/>
    <property type="match status" value="1"/>
</dbReference>
<dbReference type="EMBL" id="CP098502">
    <property type="protein sequence ID" value="UTI65296.1"/>
    <property type="molecule type" value="Genomic_DNA"/>
</dbReference>
<name>A0ABY5DW36_9ACTN</name>
<protein>
    <submittedName>
        <fullName evidence="2">Alpha/beta hydrolase</fullName>
    </submittedName>
</protein>